<keyword evidence="12" id="KW-1185">Reference proteome</keyword>
<keyword evidence="7 8" id="KW-0411">Iron-sulfur</keyword>
<evidence type="ECO:0000256" key="5">
    <source>
        <dbReference type="ARBA" id="ARBA00022723"/>
    </source>
</evidence>
<dbReference type="PANTHER" id="PTHR43837">
    <property type="entry name" value="RIBOSOMAL PROTEIN S12 METHYLTHIOTRANSFERASE RIMO"/>
    <property type="match status" value="1"/>
</dbReference>
<evidence type="ECO:0000256" key="6">
    <source>
        <dbReference type="ARBA" id="ARBA00023004"/>
    </source>
</evidence>
<name>A0A4R1K5I9_9BACT</name>
<dbReference type="GO" id="GO:0103039">
    <property type="term" value="F:protein methylthiotransferase activity"/>
    <property type="evidence" value="ECO:0007669"/>
    <property type="project" value="UniProtKB-EC"/>
</dbReference>
<dbReference type="SMART" id="SM00729">
    <property type="entry name" value="Elp3"/>
    <property type="match status" value="1"/>
</dbReference>
<comment type="cofactor">
    <cofactor evidence="8">
        <name>[4Fe-4S] cluster</name>
        <dbReference type="ChEBI" id="CHEBI:49883"/>
    </cofactor>
    <text evidence="8">Binds 2 [4Fe-4S] clusters. One cluster is coordinated with 3 cysteines and an exchangeable S-adenosyl-L-methionine.</text>
</comment>
<feature type="binding site" evidence="8">
    <location>
        <position position="51"/>
    </location>
    <ligand>
        <name>[4Fe-4S] cluster</name>
        <dbReference type="ChEBI" id="CHEBI:49883"/>
        <label>1</label>
    </ligand>
</feature>
<feature type="binding site" evidence="8">
    <location>
        <position position="15"/>
    </location>
    <ligand>
        <name>[4Fe-4S] cluster</name>
        <dbReference type="ChEBI" id="CHEBI:49883"/>
        <label>1</label>
    </ligand>
</feature>
<dbReference type="NCBIfam" id="TIGR01125">
    <property type="entry name" value="30S ribosomal protein S12 methylthiotransferase RimO"/>
    <property type="match status" value="1"/>
</dbReference>
<gene>
    <name evidence="8" type="primary">rimO</name>
    <name evidence="11" type="ORF">C8D98_2376</name>
</gene>
<dbReference type="NCBIfam" id="TIGR00089">
    <property type="entry name" value="MiaB/RimO family radical SAM methylthiotransferase"/>
    <property type="match status" value="1"/>
</dbReference>
<dbReference type="InterPro" id="IPR006638">
    <property type="entry name" value="Elp3/MiaA/NifB-like_rSAM"/>
</dbReference>
<dbReference type="InterPro" id="IPR023404">
    <property type="entry name" value="rSAM_horseshoe"/>
</dbReference>
<comment type="caution">
    <text evidence="11">The sequence shown here is derived from an EMBL/GenBank/DDBJ whole genome shotgun (WGS) entry which is preliminary data.</text>
</comment>
<organism evidence="11 12">
    <name type="scientific">Seleniivibrio woodruffii</name>
    <dbReference type="NCBI Taxonomy" id="1078050"/>
    <lineage>
        <taxon>Bacteria</taxon>
        <taxon>Pseudomonadati</taxon>
        <taxon>Deferribacterota</taxon>
        <taxon>Deferribacteres</taxon>
        <taxon>Deferribacterales</taxon>
        <taxon>Geovibrionaceae</taxon>
        <taxon>Seleniivibrio</taxon>
    </lineage>
</organism>
<sequence>MKDKNKKISFISLGCSKNQVDLEYLMGSIKDEGYEITHVPEDSDAIVVNTCGFIEPAVAEAIENILEMSRRKQKDAKLIVTGCMSERYKLELLKEMPEIDYFTGVGELDKVIGFLNGTGERPKNYGTSRLIANTPYFAYLKISEGCNNKCSYCAIPGIRGQLVSRPSEDIIAEAENLVAQGVKEIIIISQDNTKYGTDIYGRKEIVPLLKKIENIEGDFTVRIMYMNPDGVDDELIDTICSSKKILSYFDIPVQHYSAKMLKAMKRRSTPEIIDEVFTAIRKKDPESFLRTTMIVGFPGETEADFDELIAFLKKHRPDFAGFFPYYREKGTAAYTMGQPVGKREVNRRIKVLQKLQKENTNTRLKSLKKNDIICYVEGESEESEFILQGRATFQAPEIDGKAFIIGGLADRGYGPYRCRIKKIAYPDIYCEITDNTW</sequence>
<evidence type="ECO:0000256" key="3">
    <source>
        <dbReference type="ARBA" id="ARBA00022679"/>
    </source>
</evidence>
<feature type="binding site" evidence="8">
    <location>
        <position position="83"/>
    </location>
    <ligand>
        <name>[4Fe-4S] cluster</name>
        <dbReference type="ChEBI" id="CHEBI:49883"/>
        <label>1</label>
    </ligand>
</feature>
<dbReference type="GO" id="GO:0035599">
    <property type="term" value="F:aspartic acid methylthiotransferase activity"/>
    <property type="evidence" value="ECO:0007669"/>
    <property type="project" value="TreeGrafter"/>
</dbReference>
<protein>
    <recommendedName>
        <fullName evidence="8">Ribosomal protein uS12 methylthiotransferase RimO</fullName>
        <shortName evidence="8">uS12 MTTase</shortName>
        <shortName evidence="8">uS12 methylthiotransferase</shortName>
        <ecNumber evidence="8">2.8.4.4</ecNumber>
    </recommendedName>
    <alternativeName>
        <fullName evidence="8">Ribosomal protein uS12 (aspartate-C(3))-methylthiotransferase</fullName>
    </alternativeName>
    <alternativeName>
        <fullName evidence="8">Ribosome maturation factor RimO</fullName>
    </alternativeName>
</protein>
<keyword evidence="11" id="KW-0689">Ribosomal protein</keyword>
<dbReference type="InterPro" id="IPR058240">
    <property type="entry name" value="rSAM_sf"/>
</dbReference>
<dbReference type="SFLD" id="SFLDG01082">
    <property type="entry name" value="B12-binding_domain_containing"/>
    <property type="match status" value="1"/>
</dbReference>
<evidence type="ECO:0000313" key="11">
    <source>
        <dbReference type="EMBL" id="TCK59442.1"/>
    </source>
</evidence>
<dbReference type="CDD" id="cd01335">
    <property type="entry name" value="Radical_SAM"/>
    <property type="match status" value="1"/>
</dbReference>
<keyword evidence="6 8" id="KW-0408">Iron</keyword>
<dbReference type="InterPro" id="IPR013848">
    <property type="entry name" value="Methylthiotransferase_N"/>
</dbReference>
<dbReference type="InterPro" id="IPR005839">
    <property type="entry name" value="Methylthiotransferase"/>
</dbReference>
<dbReference type="Pfam" id="PF04055">
    <property type="entry name" value="Radical_SAM"/>
    <property type="match status" value="1"/>
</dbReference>
<feature type="binding site" evidence="8">
    <location>
        <position position="153"/>
    </location>
    <ligand>
        <name>[4Fe-4S] cluster</name>
        <dbReference type="ChEBI" id="CHEBI:49883"/>
        <label>2</label>
        <note>4Fe-4S-S-AdoMet</note>
    </ligand>
</feature>
<evidence type="ECO:0000259" key="9">
    <source>
        <dbReference type="PROSITE" id="PS51449"/>
    </source>
</evidence>
<dbReference type="SFLD" id="SFLDS00029">
    <property type="entry name" value="Radical_SAM"/>
    <property type="match status" value="1"/>
</dbReference>
<evidence type="ECO:0000313" key="12">
    <source>
        <dbReference type="Proteomes" id="UP000294614"/>
    </source>
</evidence>
<dbReference type="FunFam" id="3.80.30.20:FF:000001">
    <property type="entry name" value="tRNA-2-methylthio-N(6)-dimethylallyladenosine synthase 2"/>
    <property type="match status" value="1"/>
</dbReference>
<accession>A0A4R1K5I9</accession>
<dbReference type="InterPro" id="IPR005840">
    <property type="entry name" value="Ribosomal_uS12_MeSTrfase_RimO"/>
</dbReference>
<comment type="function">
    <text evidence="8">Catalyzes the methylthiolation of an aspartic acid residue of ribosomal protein uS12.</text>
</comment>
<reference evidence="11 12" key="1">
    <citation type="submission" date="2019-03" db="EMBL/GenBank/DDBJ databases">
        <title>Genomic Encyclopedia of Type Strains, Phase IV (KMG-IV): sequencing the most valuable type-strain genomes for metagenomic binning, comparative biology and taxonomic classification.</title>
        <authorList>
            <person name="Goeker M."/>
        </authorList>
    </citation>
    <scope>NUCLEOTIDE SEQUENCE [LARGE SCALE GENOMIC DNA]</scope>
    <source>
        <strain evidence="11 12">DSM 24984</strain>
    </source>
</reference>
<dbReference type="PROSITE" id="PS01278">
    <property type="entry name" value="MTTASE_RADICAL"/>
    <property type="match status" value="1"/>
</dbReference>
<dbReference type="SFLD" id="SFLDF00274">
    <property type="entry name" value="ribosomal_protein_S12_methylth"/>
    <property type="match status" value="1"/>
</dbReference>
<evidence type="ECO:0000256" key="8">
    <source>
        <dbReference type="HAMAP-Rule" id="MF_01865"/>
    </source>
</evidence>
<dbReference type="GO" id="GO:0051539">
    <property type="term" value="F:4 iron, 4 sulfur cluster binding"/>
    <property type="evidence" value="ECO:0007669"/>
    <property type="project" value="UniProtKB-UniRule"/>
</dbReference>
<dbReference type="RefSeq" id="WP_132874352.1">
    <property type="nucleotide sequence ID" value="NZ_JBLJBI010000046.1"/>
</dbReference>
<dbReference type="SFLD" id="SFLDG01061">
    <property type="entry name" value="methylthiotransferase"/>
    <property type="match status" value="1"/>
</dbReference>
<dbReference type="Gene3D" id="3.40.50.12160">
    <property type="entry name" value="Methylthiotransferase, N-terminal domain"/>
    <property type="match status" value="1"/>
</dbReference>
<evidence type="ECO:0000256" key="4">
    <source>
        <dbReference type="ARBA" id="ARBA00022691"/>
    </source>
</evidence>
<dbReference type="Pfam" id="PF00919">
    <property type="entry name" value="UPF0004"/>
    <property type="match status" value="1"/>
</dbReference>
<dbReference type="PROSITE" id="PS51449">
    <property type="entry name" value="MTTASE_N"/>
    <property type="match status" value="1"/>
</dbReference>
<evidence type="ECO:0000256" key="1">
    <source>
        <dbReference type="ARBA" id="ARBA00022485"/>
    </source>
</evidence>
<feature type="binding site" evidence="8">
    <location>
        <position position="146"/>
    </location>
    <ligand>
        <name>[4Fe-4S] cluster</name>
        <dbReference type="ChEBI" id="CHEBI:49883"/>
        <label>2</label>
        <note>4Fe-4S-S-AdoMet</note>
    </ligand>
</feature>
<keyword evidence="4 8" id="KW-0949">S-adenosyl-L-methionine</keyword>
<evidence type="ECO:0000259" key="10">
    <source>
        <dbReference type="PROSITE" id="PS51918"/>
    </source>
</evidence>
<feature type="domain" description="Radical SAM core" evidence="10">
    <location>
        <begin position="132"/>
        <end position="363"/>
    </location>
</feature>
<dbReference type="InterPro" id="IPR007197">
    <property type="entry name" value="rSAM"/>
</dbReference>
<keyword evidence="1 8" id="KW-0004">4Fe-4S</keyword>
<dbReference type="PANTHER" id="PTHR43837:SF1">
    <property type="entry name" value="RIBOSOMAL PROTEIN US12 METHYLTHIOTRANSFERASE RIMO"/>
    <property type="match status" value="1"/>
</dbReference>
<feature type="binding site" evidence="8">
    <location>
        <position position="150"/>
    </location>
    <ligand>
        <name>[4Fe-4S] cluster</name>
        <dbReference type="ChEBI" id="CHEBI:49883"/>
        <label>2</label>
        <note>4Fe-4S-S-AdoMet</note>
    </ligand>
</feature>
<comment type="subcellular location">
    <subcellularLocation>
        <location evidence="8">Cytoplasm</location>
    </subcellularLocation>
</comment>
<dbReference type="GO" id="GO:0005829">
    <property type="term" value="C:cytosol"/>
    <property type="evidence" value="ECO:0007669"/>
    <property type="project" value="TreeGrafter"/>
</dbReference>
<proteinExistence type="inferred from homology"/>
<keyword evidence="2 8" id="KW-0963">Cytoplasm</keyword>
<dbReference type="SUPFAM" id="SSF102114">
    <property type="entry name" value="Radical SAM enzymes"/>
    <property type="match status" value="1"/>
</dbReference>
<dbReference type="HAMAP" id="MF_01865">
    <property type="entry name" value="MTTase_RimO"/>
    <property type="match status" value="1"/>
</dbReference>
<dbReference type="EMBL" id="SMGG01000006">
    <property type="protein sequence ID" value="TCK59442.1"/>
    <property type="molecule type" value="Genomic_DNA"/>
</dbReference>
<keyword evidence="11" id="KW-0687">Ribonucleoprotein</keyword>
<keyword evidence="5 8" id="KW-0479">Metal-binding</keyword>
<dbReference type="PROSITE" id="PS51918">
    <property type="entry name" value="RADICAL_SAM"/>
    <property type="match status" value="1"/>
</dbReference>
<evidence type="ECO:0000256" key="2">
    <source>
        <dbReference type="ARBA" id="ARBA00022490"/>
    </source>
</evidence>
<dbReference type="Proteomes" id="UP000294614">
    <property type="component" value="Unassembled WGS sequence"/>
</dbReference>
<dbReference type="Gene3D" id="3.80.30.20">
    <property type="entry name" value="tm_1862 like domain"/>
    <property type="match status" value="1"/>
</dbReference>
<comment type="similarity">
    <text evidence="8">Belongs to the methylthiotransferase family. RimO subfamily.</text>
</comment>
<dbReference type="GO" id="GO:0046872">
    <property type="term" value="F:metal ion binding"/>
    <property type="evidence" value="ECO:0007669"/>
    <property type="project" value="UniProtKB-KW"/>
</dbReference>
<feature type="domain" description="MTTase N-terminal" evidence="9">
    <location>
        <begin position="6"/>
        <end position="120"/>
    </location>
</feature>
<comment type="catalytic activity">
    <reaction evidence="8">
        <text>L-aspartate(89)-[ribosomal protein uS12]-hydrogen + (sulfur carrier)-SH + AH2 + 2 S-adenosyl-L-methionine = 3-methylsulfanyl-L-aspartate(89)-[ribosomal protein uS12]-hydrogen + (sulfur carrier)-H + 5'-deoxyadenosine + L-methionine + A + S-adenosyl-L-homocysteine + 2 H(+)</text>
        <dbReference type="Rhea" id="RHEA:37087"/>
        <dbReference type="Rhea" id="RHEA-COMP:10460"/>
        <dbReference type="Rhea" id="RHEA-COMP:10461"/>
        <dbReference type="Rhea" id="RHEA-COMP:14737"/>
        <dbReference type="Rhea" id="RHEA-COMP:14739"/>
        <dbReference type="ChEBI" id="CHEBI:13193"/>
        <dbReference type="ChEBI" id="CHEBI:15378"/>
        <dbReference type="ChEBI" id="CHEBI:17319"/>
        <dbReference type="ChEBI" id="CHEBI:17499"/>
        <dbReference type="ChEBI" id="CHEBI:29917"/>
        <dbReference type="ChEBI" id="CHEBI:29961"/>
        <dbReference type="ChEBI" id="CHEBI:57844"/>
        <dbReference type="ChEBI" id="CHEBI:57856"/>
        <dbReference type="ChEBI" id="CHEBI:59789"/>
        <dbReference type="ChEBI" id="CHEBI:64428"/>
        <dbReference type="ChEBI" id="CHEBI:73599"/>
        <dbReference type="EC" id="2.8.4.4"/>
    </reaction>
</comment>
<dbReference type="InterPro" id="IPR020612">
    <property type="entry name" value="Methylthiotransferase_CS"/>
</dbReference>
<dbReference type="OrthoDB" id="9805215at2"/>
<dbReference type="InterPro" id="IPR038135">
    <property type="entry name" value="Methylthiotransferase_N_sf"/>
</dbReference>
<dbReference type="GO" id="GO:0005840">
    <property type="term" value="C:ribosome"/>
    <property type="evidence" value="ECO:0007669"/>
    <property type="project" value="UniProtKB-KW"/>
</dbReference>
<dbReference type="AlphaFoldDB" id="A0A4R1K5I9"/>
<dbReference type="GO" id="GO:0006400">
    <property type="term" value="P:tRNA modification"/>
    <property type="evidence" value="ECO:0007669"/>
    <property type="project" value="InterPro"/>
</dbReference>
<dbReference type="EC" id="2.8.4.4" evidence="8"/>
<evidence type="ECO:0000256" key="7">
    <source>
        <dbReference type="ARBA" id="ARBA00023014"/>
    </source>
</evidence>
<keyword evidence="3 8" id="KW-0808">Transferase</keyword>